<proteinExistence type="predicted"/>
<reference evidence="1 2" key="1">
    <citation type="submission" date="2018-09" db="EMBL/GenBank/DDBJ databases">
        <title>Genome sequencing of strain 6GH32-13.</title>
        <authorList>
            <person name="Weon H.-Y."/>
            <person name="Heo J."/>
            <person name="Kwon S.-W."/>
        </authorList>
    </citation>
    <scope>NUCLEOTIDE SEQUENCE [LARGE SCALE GENOMIC DNA]</scope>
    <source>
        <strain evidence="1 2">5GH32-13</strain>
    </source>
</reference>
<sequence>MTYRHQLGIEQSNGHVAKVDRLMQLYDSVVAEINNLNYKGFSGIEIFFQFKFDSIHEPQPVLDQLNALLTNYSNLLLVAKRTIFTSEDEKSITMTRIYFLYYSKILWSVHANIASKMKEWIEVHHDDASIYLKRYFDLSNETIEYLSQKGLIKGDKAHFKAFTGNHNQIANG</sequence>
<accession>A0A3B7MLX7</accession>
<evidence type="ECO:0000313" key="2">
    <source>
        <dbReference type="Proteomes" id="UP000263900"/>
    </source>
</evidence>
<organism evidence="1 2">
    <name type="scientific">Paraflavitalea soli</name>
    <dbReference type="NCBI Taxonomy" id="2315862"/>
    <lineage>
        <taxon>Bacteria</taxon>
        <taxon>Pseudomonadati</taxon>
        <taxon>Bacteroidota</taxon>
        <taxon>Chitinophagia</taxon>
        <taxon>Chitinophagales</taxon>
        <taxon>Chitinophagaceae</taxon>
        <taxon>Paraflavitalea</taxon>
    </lineage>
</organism>
<protein>
    <submittedName>
        <fullName evidence="1">Uncharacterized protein</fullName>
    </submittedName>
</protein>
<dbReference type="KEGG" id="pseg:D3H65_10120"/>
<dbReference type="Proteomes" id="UP000263900">
    <property type="component" value="Chromosome"/>
</dbReference>
<evidence type="ECO:0000313" key="1">
    <source>
        <dbReference type="EMBL" id="AXY74309.1"/>
    </source>
</evidence>
<gene>
    <name evidence="1" type="ORF">D3H65_10120</name>
</gene>
<name>A0A3B7MLX7_9BACT</name>
<keyword evidence="2" id="KW-1185">Reference proteome</keyword>
<dbReference type="AlphaFoldDB" id="A0A3B7MLX7"/>
<dbReference type="EMBL" id="CP032157">
    <property type="protein sequence ID" value="AXY74309.1"/>
    <property type="molecule type" value="Genomic_DNA"/>
</dbReference>